<dbReference type="InterPro" id="IPR013083">
    <property type="entry name" value="Znf_RING/FYVE/PHD"/>
</dbReference>
<evidence type="ECO:0000313" key="12">
    <source>
        <dbReference type="EMBL" id="CAA2966538.1"/>
    </source>
</evidence>
<dbReference type="InterPro" id="IPR036128">
    <property type="entry name" value="Plus3-like_sf"/>
</dbReference>
<dbReference type="SUPFAM" id="SSF57903">
    <property type="entry name" value="FYVE/PHD zinc finger"/>
    <property type="match status" value="1"/>
</dbReference>
<dbReference type="SMART" id="SM00444">
    <property type="entry name" value="GYF"/>
    <property type="match status" value="1"/>
</dbReference>
<comment type="caution">
    <text evidence="12">The sequence shown here is derived from an EMBL/GenBank/DDBJ whole genome shotgun (WGS) entry which is preliminary data.</text>
</comment>
<feature type="compositionally biased region" description="Basic and acidic residues" evidence="7">
    <location>
        <begin position="111"/>
        <end position="132"/>
    </location>
</feature>
<accession>A0A8S0QLW0</accession>
<keyword evidence="4" id="KW-0238">DNA-binding</keyword>
<feature type="region of interest" description="Disordered" evidence="7">
    <location>
        <begin position="657"/>
        <end position="681"/>
    </location>
</feature>
<feature type="compositionally biased region" description="Polar residues" evidence="7">
    <location>
        <begin position="879"/>
        <end position="915"/>
    </location>
</feature>
<dbReference type="PROSITE" id="PS50103">
    <property type="entry name" value="ZF_C3H1"/>
    <property type="match status" value="1"/>
</dbReference>
<dbReference type="SMART" id="SM00719">
    <property type="entry name" value="Plus3"/>
    <property type="match status" value="1"/>
</dbReference>
<dbReference type="InterPro" id="IPR035445">
    <property type="entry name" value="GYF-like_dom_sf"/>
</dbReference>
<evidence type="ECO:0000256" key="1">
    <source>
        <dbReference type="ARBA" id="ARBA00022723"/>
    </source>
</evidence>
<evidence type="ECO:0000256" key="5">
    <source>
        <dbReference type="PROSITE-ProRule" id="PRU00723"/>
    </source>
</evidence>
<evidence type="ECO:0000259" key="11">
    <source>
        <dbReference type="PROSITE" id="PS51360"/>
    </source>
</evidence>
<dbReference type="PROSITE" id="PS01359">
    <property type="entry name" value="ZF_PHD_1"/>
    <property type="match status" value="1"/>
</dbReference>
<feature type="domain" description="PHD-type" evidence="8">
    <location>
        <begin position="186"/>
        <end position="252"/>
    </location>
</feature>
<evidence type="ECO:0000256" key="7">
    <source>
        <dbReference type="SAM" id="MobiDB-lite"/>
    </source>
</evidence>
<feature type="region of interest" description="Disordered" evidence="7">
    <location>
        <begin position="98"/>
        <end position="181"/>
    </location>
</feature>
<dbReference type="PANTHER" id="PTHR46695:SF4">
    <property type="entry name" value="ZINC FINGER CCCH DOMAIN-CONTAINING PROTEIN 44"/>
    <property type="match status" value="1"/>
</dbReference>
<dbReference type="InterPro" id="IPR003169">
    <property type="entry name" value="GYF"/>
</dbReference>
<dbReference type="SUPFAM" id="SSF90229">
    <property type="entry name" value="CCCH zinc finger"/>
    <property type="match status" value="1"/>
</dbReference>
<dbReference type="Pfam" id="PF25980">
    <property type="entry name" value="NERD_plant"/>
    <property type="match status" value="1"/>
</dbReference>
<dbReference type="OrthoDB" id="6415790at2759"/>
<reference evidence="12 13" key="1">
    <citation type="submission" date="2019-12" db="EMBL/GenBank/DDBJ databases">
        <authorList>
            <person name="Alioto T."/>
            <person name="Alioto T."/>
            <person name="Gomez Garrido J."/>
        </authorList>
    </citation>
    <scope>NUCLEOTIDE SEQUENCE [LARGE SCALE GENOMIC DNA]</scope>
</reference>
<sequence length="1310" mass="144828">MSSPEENESFGSGLCRKNIETLLAAVAQTQGFDDDEAVTTTVERAGGNDNGGESTSAGIWGMDDQQVVGTPPEIDSDVVELQPYTVVMCLPAARARQQMMASGGKRKRTSKEKDPVAAEKPPPRKREKHEVEEGVLPAIRAGQQMISSGEKRKRGRRPKGPVEAAAKPPPPPPPPPPKREKQEEEEDVCFICFDGGSLVLCDRRGCPKAYHPACIKRDEEFFSSTTVWNCGWHICTICLKSSHYMCYTCTYSLCKRCTKDADYVCVRGNKGFCATCMKTIMLIEKKDPANNETVQVDFDDKTSWEYLFKVYWVFLKQKLSLTMSELTEAGKPLEDVAMVPRKRRLNNVYRNGHGRKVTNSYRSSEHFELNKCEELHGLVYKDPLRTEISSNDKDVRTSNKKEPDETSQNLYTKKQIIDEGPDQSCIDRGTEKPNIEKGVNKPSNDRDAKWGSKDVMQERAPRKKIDEYAAIDFQNISLIYLRRNLMEALIKDEKFHEMVVGSFVRIRVSSNDHQEDFYRLVQVVGTVKTAEPHKAGCKTTDIRLEVLNLDKKEALSIDAISDQVFSEDECRQLRRSIKHGLRKPLTVGDVHKKAMALQAVRMNEPLEAEISQLNRLLGQASEEGQKKECRERIQEIQLLKLEHQRKLCEVTEIHADPKMNPNYESEEDTKLGNNSKPGIEDGSIQLQNRIDEKIDSNGSRSLEKYASQDNISSLATDGCDQAMMESGLETSITTGSIGNLSSANTIETGNLWHYRDPNGKIQGPFSMMHFRKWSMTGLFPPDMRIWTNHEEYDSVLLISALNGRFHEAPKLPDNISSESQKFEAISDNRFVSCDARLERADESGSSPHLSFNHCTQHGEENSSGRTEIQMAGGNDCENKQSQVGQSSQENLGSVLSSKNIESSSDFVPVTRSPNLSKHDGDIDLSRLPTTPETCIKDWEVQTAEKQQSVCSDIPMQSSGIFKFPSAGPDEWCGYSPTHAKASVEEWDSCLVAGSSLKPPKSLNDAYTSLANMLTLSSSSHPTSDITSWQASSNEKIEIDALGEDLVSDLLTEVMESQGGLPSPTSAIKFEKELIQDCNDGCFSSIEEFSRTRDPGKSEALSSSGEMQFTCQSQANALDPLRSSCVQSSASSEGETNGPSFRVDAGSDFHPPAPNTSQDMVGTTLALGTGSETVDPGWGNVQGNINLVTVQGNVNLVLGGHAQGIPNLGFTNPGTSWGNPNMNHSAPNGSLPWDNQRKNGGQSFASPRDWGYQSGDQGFGRGRPPWGRHPYGGGAAAAGGYSRPLPKGQRVCKFYESGHCKKGAFCDYLHP</sequence>
<keyword evidence="3 5" id="KW-0862">Zinc</keyword>
<dbReference type="InterPro" id="IPR019787">
    <property type="entry name" value="Znf_PHD-finger"/>
</dbReference>
<dbReference type="InterPro" id="IPR058668">
    <property type="entry name" value="NERD_dom"/>
</dbReference>
<dbReference type="PROSITE" id="PS50829">
    <property type="entry name" value="GYF"/>
    <property type="match status" value="1"/>
</dbReference>
<feature type="region of interest" description="Disordered" evidence="7">
    <location>
        <begin position="1224"/>
        <end position="1248"/>
    </location>
</feature>
<name>A0A8S0QLW0_OLEEU</name>
<dbReference type="Proteomes" id="UP000594638">
    <property type="component" value="Unassembled WGS sequence"/>
</dbReference>
<dbReference type="Pfam" id="PF02213">
    <property type="entry name" value="GYF"/>
    <property type="match status" value="1"/>
</dbReference>
<dbReference type="InterPro" id="IPR001965">
    <property type="entry name" value="Znf_PHD"/>
</dbReference>
<evidence type="ECO:0000259" key="9">
    <source>
        <dbReference type="PROSITE" id="PS50103"/>
    </source>
</evidence>
<feature type="compositionally biased region" description="Pro residues" evidence="7">
    <location>
        <begin position="167"/>
        <end position="176"/>
    </location>
</feature>
<dbReference type="InterPro" id="IPR019786">
    <property type="entry name" value="Zinc_finger_PHD-type_CS"/>
</dbReference>
<evidence type="ECO:0000256" key="6">
    <source>
        <dbReference type="SAM" id="Coils"/>
    </source>
</evidence>
<dbReference type="Gene3D" id="3.30.40.10">
    <property type="entry name" value="Zinc/RING finger domain, C3HC4 (zinc finger)"/>
    <property type="match status" value="1"/>
</dbReference>
<protein>
    <submittedName>
        <fullName evidence="12">Zinc finger CCCH domain-containing 44-like isoform X1</fullName>
    </submittedName>
</protein>
<gene>
    <name evidence="12" type="ORF">OLEA9_A105919</name>
</gene>
<organism evidence="12 13">
    <name type="scientific">Olea europaea subsp. europaea</name>
    <dbReference type="NCBI Taxonomy" id="158383"/>
    <lineage>
        <taxon>Eukaryota</taxon>
        <taxon>Viridiplantae</taxon>
        <taxon>Streptophyta</taxon>
        <taxon>Embryophyta</taxon>
        <taxon>Tracheophyta</taxon>
        <taxon>Spermatophyta</taxon>
        <taxon>Magnoliopsida</taxon>
        <taxon>eudicotyledons</taxon>
        <taxon>Gunneridae</taxon>
        <taxon>Pentapetalae</taxon>
        <taxon>asterids</taxon>
        <taxon>lamiids</taxon>
        <taxon>Lamiales</taxon>
        <taxon>Oleaceae</taxon>
        <taxon>Oleeae</taxon>
        <taxon>Olea</taxon>
    </lineage>
</organism>
<evidence type="ECO:0000256" key="4">
    <source>
        <dbReference type="ARBA" id="ARBA00023125"/>
    </source>
</evidence>
<evidence type="ECO:0000259" key="10">
    <source>
        <dbReference type="PROSITE" id="PS50829"/>
    </source>
</evidence>
<dbReference type="Gene3D" id="3.90.70.200">
    <property type="entry name" value="Plus-3 domain"/>
    <property type="match status" value="1"/>
</dbReference>
<evidence type="ECO:0000256" key="2">
    <source>
        <dbReference type="ARBA" id="ARBA00022771"/>
    </source>
</evidence>
<proteinExistence type="predicted"/>
<feature type="region of interest" description="Disordered" evidence="7">
    <location>
        <begin position="1121"/>
        <end position="1155"/>
    </location>
</feature>
<dbReference type="CDD" id="cd15568">
    <property type="entry name" value="PHD5_NSD"/>
    <property type="match status" value="1"/>
</dbReference>
<dbReference type="PANTHER" id="PTHR46695">
    <property type="entry name" value="ZINC FINGER CCCH DOMAIN-CONTAINING PROTEIN 44-RELATED"/>
    <property type="match status" value="1"/>
</dbReference>
<dbReference type="Pfam" id="PF03126">
    <property type="entry name" value="Plus-3"/>
    <property type="match status" value="1"/>
</dbReference>
<feature type="compositionally biased region" description="Basic and acidic residues" evidence="7">
    <location>
        <begin position="389"/>
        <end position="404"/>
    </location>
</feature>
<keyword evidence="2 5" id="KW-0863">Zinc-finger</keyword>
<feature type="coiled-coil region" evidence="6">
    <location>
        <begin position="603"/>
        <end position="646"/>
    </location>
</feature>
<dbReference type="Gramene" id="OE9A105919T1">
    <property type="protein sequence ID" value="OE9A105919C1"/>
    <property type="gene ID" value="OE9A105919"/>
</dbReference>
<dbReference type="SMART" id="SM00249">
    <property type="entry name" value="PHD"/>
    <property type="match status" value="1"/>
</dbReference>
<evidence type="ECO:0000259" key="8">
    <source>
        <dbReference type="PROSITE" id="PS50016"/>
    </source>
</evidence>
<dbReference type="FunFam" id="3.30.40.10:FF:000303">
    <property type="entry name" value="Zinc finger CCCH domain-containing protein 19"/>
    <property type="match status" value="1"/>
</dbReference>
<dbReference type="InterPro" id="IPR004343">
    <property type="entry name" value="Plus-3_dom"/>
</dbReference>
<feature type="compositionally biased region" description="Polar residues" evidence="7">
    <location>
        <begin position="843"/>
        <end position="855"/>
    </location>
</feature>
<feature type="domain" description="GYF" evidence="10">
    <location>
        <begin position="749"/>
        <end position="802"/>
    </location>
</feature>
<keyword evidence="1 5" id="KW-0479">Metal-binding</keyword>
<feature type="domain" description="C3H1-type" evidence="9">
    <location>
        <begin position="1285"/>
        <end position="1310"/>
    </location>
</feature>
<dbReference type="InterPro" id="IPR011011">
    <property type="entry name" value="Znf_FYVE_PHD"/>
</dbReference>
<dbReference type="PROSITE" id="PS50016">
    <property type="entry name" value="ZF_PHD_2"/>
    <property type="match status" value="1"/>
</dbReference>
<dbReference type="EMBL" id="CACTIH010001863">
    <property type="protein sequence ID" value="CAA2966538.1"/>
    <property type="molecule type" value="Genomic_DNA"/>
</dbReference>
<feature type="region of interest" description="Disordered" evidence="7">
    <location>
        <begin position="389"/>
        <end position="456"/>
    </location>
</feature>
<dbReference type="Gene3D" id="3.30.1490.40">
    <property type="match status" value="1"/>
</dbReference>
<feature type="compositionally biased region" description="Polar residues" evidence="7">
    <location>
        <begin position="1123"/>
        <end position="1138"/>
    </location>
</feature>
<keyword evidence="13" id="KW-1185">Reference proteome</keyword>
<dbReference type="GO" id="GO:0008270">
    <property type="term" value="F:zinc ion binding"/>
    <property type="evidence" value="ECO:0007669"/>
    <property type="project" value="UniProtKB-KW"/>
</dbReference>
<evidence type="ECO:0000256" key="3">
    <source>
        <dbReference type="ARBA" id="ARBA00022833"/>
    </source>
</evidence>
<dbReference type="InterPro" id="IPR036855">
    <property type="entry name" value="Znf_CCCH_sf"/>
</dbReference>
<dbReference type="SUPFAM" id="SSF159042">
    <property type="entry name" value="Plus3-like"/>
    <property type="match status" value="1"/>
</dbReference>
<dbReference type="PROSITE" id="PS51360">
    <property type="entry name" value="PLUS3"/>
    <property type="match status" value="1"/>
</dbReference>
<dbReference type="SUPFAM" id="SSF55277">
    <property type="entry name" value="GYF domain"/>
    <property type="match status" value="1"/>
</dbReference>
<keyword evidence="6" id="KW-0175">Coiled coil</keyword>
<evidence type="ECO:0000313" key="13">
    <source>
        <dbReference type="Proteomes" id="UP000594638"/>
    </source>
</evidence>
<dbReference type="GO" id="GO:0003677">
    <property type="term" value="F:DNA binding"/>
    <property type="evidence" value="ECO:0007669"/>
    <property type="project" value="UniProtKB-KW"/>
</dbReference>
<feature type="domain" description="Plus3" evidence="11">
    <location>
        <begin position="470"/>
        <end position="602"/>
    </location>
</feature>
<feature type="compositionally biased region" description="Basic and acidic residues" evidence="7">
    <location>
        <begin position="428"/>
        <end position="456"/>
    </location>
</feature>
<dbReference type="InterPro" id="IPR000571">
    <property type="entry name" value="Znf_CCCH"/>
</dbReference>
<feature type="zinc finger region" description="C3H1-type" evidence="5">
    <location>
        <begin position="1285"/>
        <end position="1310"/>
    </location>
</feature>
<feature type="region of interest" description="Disordered" evidence="7">
    <location>
        <begin position="841"/>
        <end position="924"/>
    </location>
</feature>